<keyword evidence="2" id="KW-1003">Cell membrane</keyword>
<dbReference type="EMBL" id="KZ826393">
    <property type="protein sequence ID" value="PYI02511.1"/>
    <property type="molecule type" value="Genomic_DNA"/>
</dbReference>
<dbReference type="VEuPathDB" id="FungiDB:BO78DRAFT_453601"/>
<evidence type="ECO:0000256" key="3">
    <source>
        <dbReference type="ARBA" id="ARBA00022622"/>
    </source>
</evidence>
<sequence>MWYHPYSWSPRTKLASATILFTVVLIIIIATPKRGYPYPTPPNPIYTLVDTYTGPSFFDKFTYFTEEDPTDGFVEYINPTLLSTTTTNNNNPQSQPQSQPQSKHHPHPLNLTHATHSSITLRIDSNRNSNSNSKIKSIRIESLPRYNTGLFIFDIRHTPHGCGLWPALWLSDASENWPDNGEIDVLEATNRGDAGNVVSLHTGRGCFMPGDGDGRVQTGIVTGNENGVCDVGIAKGNVMGCGVRGGVETFGSVFNEGGGGVYALEIHPSGIKVWFFPRGDIPADILTTITTSTTTTTTRDNTPPPNPKKWGLPLAHFPNTHCPITTHFKNLQIIANIDICGQNAGHPTTYTAQDGCPGTTCEDYVRENLQEVGQEAYWEFGGFWVFQAIAGGTN</sequence>
<dbReference type="GO" id="GO:0004553">
    <property type="term" value="F:hydrolase activity, hydrolyzing O-glycosyl compounds"/>
    <property type="evidence" value="ECO:0007669"/>
    <property type="project" value="InterPro"/>
</dbReference>
<feature type="transmembrane region" description="Helical" evidence="6">
    <location>
        <begin position="12"/>
        <end position="30"/>
    </location>
</feature>
<name>A0A319DXI0_ASPSB</name>
<feature type="region of interest" description="Disordered" evidence="5">
    <location>
        <begin position="84"/>
        <end position="111"/>
    </location>
</feature>
<evidence type="ECO:0000259" key="7">
    <source>
        <dbReference type="PROSITE" id="PS51762"/>
    </source>
</evidence>
<dbReference type="GO" id="GO:0005886">
    <property type="term" value="C:plasma membrane"/>
    <property type="evidence" value="ECO:0007669"/>
    <property type="project" value="UniProtKB-SubCell"/>
</dbReference>
<keyword evidence="9" id="KW-1185">Reference proteome</keyword>
<proteinExistence type="predicted"/>
<protein>
    <recommendedName>
        <fullName evidence="7">GH16 domain-containing protein</fullName>
    </recommendedName>
</protein>
<keyword evidence="6" id="KW-0472">Membrane</keyword>
<evidence type="ECO:0000256" key="5">
    <source>
        <dbReference type="SAM" id="MobiDB-lite"/>
    </source>
</evidence>
<keyword evidence="4" id="KW-0449">Lipoprotein</keyword>
<dbReference type="Pfam" id="PF26113">
    <property type="entry name" value="GH16_XgeA"/>
    <property type="match status" value="1"/>
</dbReference>
<dbReference type="AlphaFoldDB" id="A0A319DXI0"/>
<evidence type="ECO:0000256" key="4">
    <source>
        <dbReference type="ARBA" id="ARBA00023288"/>
    </source>
</evidence>
<evidence type="ECO:0000256" key="6">
    <source>
        <dbReference type="SAM" id="Phobius"/>
    </source>
</evidence>
<dbReference type="SUPFAM" id="SSF49899">
    <property type="entry name" value="Concanavalin A-like lectins/glucanases"/>
    <property type="match status" value="1"/>
</dbReference>
<evidence type="ECO:0000313" key="9">
    <source>
        <dbReference type="Proteomes" id="UP000248423"/>
    </source>
</evidence>
<dbReference type="PROSITE" id="PS51762">
    <property type="entry name" value="GH16_2"/>
    <property type="match status" value="1"/>
</dbReference>
<evidence type="ECO:0000313" key="8">
    <source>
        <dbReference type="EMBL" id="PYI02511.1"/>
    </source>
</evidence>
<keyword evidence="6" id="KW-0812">Transmembrane</keyword>
<accession>A0A319DXI0</accession>
<dbReference type="PANTHER" id="PTHR10963:SF42">
    <property type="entry name" value="PUTATIVE (AFU_ORTHOLOGUE AFUA_5G02280)-RELATED"/>
    <property type="match status" value="1"/>
</dbReference>
<evidence type="ECO:0000256" key="1">
    <source>
        <dbReference type="ARBA" id="ARBA00004609"/>
    </source>
</evidence>
<feature type="compositionally biased region" description="Low complexity" evidence="5">
    <location>
        <begin position="84"/>
        <end position="101"/>
    </location>
</feature>
<dbReference type="InterPro" id="IPR050546">
    <property type="entry name" value="Glycosyl_Hydrlase_16"/>
</dbReference>
<keyword evidence="3" id="KW-0336">GPI-anchor</keyword>
<dbReference type="GO" id="GO:0098552">
    <property type="term" value="C:side of membrane"/>
    <property type="evidence" value="ECO:0007669"/>
    <property type="project" value="UniProtKB-KW"/>
</dbReference>
<dbReference type="PANTHER" id="PTHR10963">
    <property type="entry name" value="GLYCOSYL HYDROLASE-RELATED"/>
    <property type="match status" value="1"/>
</dbReference>
<dbReference type="OrthoDB" id="192832at2759"/>
<dbReference type="STRING" id="1448318.A0A319DXI0"/>
<keyword evidence="3" id="KW-0325">Glycoprotein</keyword>
<keyword evidence="6" id="KW-1133">Transmembrane helix</keyword>
<dbReference type="Proteomes" id="UP000248423">
    <property type="component" value="Unassembled WGS sequence"/>
</dbReference>
<dbReference type="InterPro" id="IPR013320">
    <property type="entry name" value="ConA-like_dom_sf"/>
</dbReference>
<feature type="domain" description="GH16" evidence="7">
    <location>
        <begin position="36"/>
        <end position="373"/>
    </location>
</feature>
<dbReference type="InterPro" id="IPR000757">
    <property type="entry name" value="Beta-glucanase-like"/>
</dbReference>
<dbReference type="Gene3D" id="2.60.120.200">
    <property type="match status" value="1"/>
</dbReference>
<evidence type="ECO:0000256" key="2">
    <source>
        <dbReference type="ARBA" id="ARBA00022475"/>
    </source>
</evidence>
<comment type="subcellular location">
    <subcellularLocation>
        <location evidence="1">Cell membrane</location>
        <topology evidence="1">Lipid-anchor</topology>
        <topology evidence="1">GPI-anchor</topology>
    </subcellularLocation>
</comment>
<reference evidence="8 9" key="1">
    <citation type="submission" date="2018-02" db="EMBL/GenBank/DDBJ databases">
        <title>The genomes of Aspergillus section Nigri reveals drivers in fungal speciation.</title>
        <authorList>
            <consortium name="DOE Joint Genome Institute"/>
            <person name="Vesth T.C."/>
            <person name="Nybo J."/>
            <person name="Theobald S."/>
            <person name="Brandl J."/>
            <person name="Frisvad J.C."/>
            <person name="Nielsen K.F."/>
            <person name="Lyhne E.K."/>
            <person name="Kogle M.E."/>
            <person name="Kuo A."/>
            <person name="Riley R."/>
            <person name="Clum A."/>
            <person name="Nolan M."/>
            <person name="Lipzen A."/>
            <person name="Salamov A."/>
            <person name="Henrissat B."/>
            <person name="Wiebenga A."/>
            <person name="De vries R.P."/>
            <person name="Grigoriev I.V."/>
            <person name="Mortensen U.H."/>
            <person name="Andersen M.R."/>
            <person name="Baker S.E."/>
        </authorList>
    </citation>
    <scope>NUCLEOTIDE SEQUENCE [LARGE SCALE GENOMIC DNA]</scope>
    <source>
        <strain evidence="8 9">CBS 121057</strain>
    </source>
</reference>
<organism evidence="8 9">
    <name type="scientific">Aspergillus sclerotiicarbonarius (strain CBS 121057 / IBT 28362)</name>
    <dbReference type="NCBI Taxonomy" id="1448318"/>
    <lineage>
        <taxon>Eukaryota</taxon>
        <taxon>Fungi</taxon>
        <taxon>Dikarya</taxon>
        <taxon>Ascomycota</taxon>
        <taxon>Pezizomycotina</taxon>
        <taxon>Eurotiomycetes</taxon>
        <taxon>Eurotiomycetidae</taxon>
        <taxon>Eurotiales</taxon>
        <taxon>Aspergillaceae</taxon>
        <taxon>Aspergillus</taxon>
        <taxon>Aspergillus subgen. Circumdati</taxon>
    </lineage>
</organism>
<dbReference type="GO" id="GO:0009251">
    <property type="term" value="P:glucan catabolic process"/>
    <property type="evidence" value="ECO:0007669"/>
    <property type="project" value="TreeGrafter"/>
</dbReference>
<gene>
    <name evidence="8" type="ORF">BO78DRAFT_453601</name>
</gene>